<accession>A0A1X7TKS2</accession>
<evidence type="ECO:0000313" key="1">
    <source>
        <dbReference type="EnsemblMetazoa" id="Aqu2.1.15361_001"/>
    </source>
</evidence>
<organism evidence="1">
    <name type="scientific">Amphimedon queenslandica</name>
    <name type="common">Sponge</name>
    <dbReference type="NCBI Taxonomy" id="400682"/>
    <lineage>
        <taxon>Eukaryota</taxon>
        <taxon>Metazoa</taxon>
        <taxon>Porifera</taxon>
        <taxon>Demospongiae</taxon>
        <taxon>Heteroscleromorpha</taxon>
        <taxon>Haplosclerida</taxon>
        <taxon>Niphatidae</taxon>
        <taxon>Amphimedon</taxon>
    </lineage>
</organism>
<name>A0A1X7TKS2_AMPQE</name>
<reference evidence="1" key="1">
    <citation type="submission" date="2017-05" db="UniProtKB">
        <authorList>
            <consortium name="EnsemblMetazoa"/>
        </authorList>
    </citation>
    <scope>IDENTIFICATION</scope>
</reference>
<dbReference type="InParanoid" id="A0A1X7TKS2"/>
<proteinExistence type="predicted"/>
<dbReference type="EnsemblMetazoa" id="Aqu2.1.15361_001">
    <property type="protein sequence ID" value="Aqu2.1.15361_001"/>
    <property type="gene ID" value="Aqu2.1.15361"/>
</dbReference>
<protein>
    <submittedName>
        <fullName evidence="1">Uncharacterized protein</fullName>
    </submittedName>
</protein>
<dbReference type="AlphaFoldDB" id="A0A1X7TKS2"/>
<sequence>MLRLQFITEVVTIPPLGDIYSRTGIIQNGFLMELTREKWSLNIQLEKKCQFLPQVSEKIRKFLC</sequence>